<dbReference type="InterPro" id="IPR036388">
    <property type="entry name" value="WH-like_DNA-bd_sf"/>
</dbReference>
<keyword evidence="6" id="KW-1185">Reference proteome</keyword>
<dbReference type="InterPro" id="IPR036527">
    <property type="entry name" value="SCP2_sterol-bd_dom_sf"/>
</dbReference>
<evidence type="ECO:0000313" key="6">
    <source>
        <dbReference type="Proteomes" id="UP001432000"/>
    </source>
</evidence>
<keyword evidence="2" id="KW-0238">DNA-binding</keyword>
<dbReference type="RefSeq" id="WP_338888664.1">
    <property type="nucleotide sequence ID" value="NZ_CP147846.1"/>
</dbReference>
<dbReference type="Gene3D" id="3.30.1050.10">
    <property type="entry name" value="SCP2 sterol-binding domain"/>
    <property type="match status" value="1"/>
</dbReference>
<organism evidence="5 6">
    <name type="scientific">Rhodococcus sovatensis</name>
    <dbReference type="NCBI Taxonomy" id="1805840"/>
    <lineage>
        <taxon>Bacteria</taxon>
        <taxon>Bacillati</taxon>
        <taxon>Actinomycetota</taxon>
        <taxon>Actinomycetes</taxon>
        <taxon>Mycobacteriales</taxon>
        <taxon>Nocardiaceae</taxon>
        <taxon>Rhodococcus</taxon>
    </lineage>
</organism>
<accession>A0ABZ2PJN0</accession>
<reference evidence="5 6" key="1">
    <citation type="submission" date="2024-03" db="EMBL/GenBank/DDBJ databases">
        <title>Natural products discovery in diverse microorganisms through a two-stage MS feature dereplication strategy.</title>
        <authorList>
            <person name="Zhang R."/>
        </authorList>
    </citation>
    <scope>NUCLEOTIDE SEQUENCE [LARGE SCALE GENOMIC DNA]</scope>
    <source>
        <strain evidence="5 6">18930</strain>
    </source>
</reference>
<dbReference type="Proteomes" id="UP001432000">
    <property type="component" value="Chromosome"/>
</dbReference>
<evidence type="ECO:0000313" key="5">
    <source>
        <dbReference type="EMBL" id="WXG68450.1"/>
    </source>
</evidence>
<dbReference type="SUPFAM" id="SSF55718">
    <property type="entry name" value="SCP-like"/>
    <property type="match status" value="1"/>
</dbReference>
<keyword evidence="1" id="KW-0805">Transcription regulation</keyword>
<evidence type="ECO:0000256" key="1">
    <source>
        <dbReference type="ARBA" id="ARBA00023015"/>
    </source>
</evidence>
<dbReference type="PANTHER" id="PTHR33204">
    <property type="entry name" value="TRANSCRIPTIONAL REGULATOR, MARR FAMILY"/>
    <property type="match status" value="1"/>
</dbReference>
<dbReference type="Gene3D" id="1.10.10.10">
    <property type="entry name" value="Winged helix-like DNA-binding domain superfamily/Winged helix DNA-binding domain"/>
    <property type="match status" value="1"/>
</dbReference>
<protein>
    <submittedName>
        <fullName evidence="5">Winged helix-turn-helix transcriptional regulator</fullName>
    </submittedName>
</protein>
<dbReference type="EMBL" id="CP147846">
    <property type="protein sequence ID" value="WXG68450.1"/>
    <property type="molecule type" value="Genomic_DNA"/>
</dbReference>
<dbReference type="InterPro" id="IPR036390">
    <property type="entry name" value="WH_DNA-bd_sf"/>
</dbReference>
<dbReference type="InterPro" id="IPR002577">
    <property type="entry name" value="HTH_HxlR"/>
</dbReference>
<gene>
    <name evidence="5" type="ORF">WDS16_25205</name>
</gene>
<dbReference type="PANTHER" id="PTHR33204:SF18">
    <property type="entry name" value="TRANSCRIPTIONAL REGULATORY PROTEIN"/>
    <property type="match status" value="1"/>
</dbReference>
<name>A0ABZ2PJN0_9NOCA</name>
<keyword evidence="3" id="KW-0804">Transcription</keyword>
<dbReference type="SUPFAM" id="SSF46785">
    <property type="entry name" value="Winged helix' DNA-binding domain"/>
    <property type="match status" value="1"/>
</dbReference>
<dbReference type="PROSITE" id="PS51118">
    <property type="entry name" value="HTH_HXLR"/>
    <property type="match status" value="1"/>
</dbReference>
<feature type="domain" description="HTH hxlR-type" evidence="4">
    <location>
        <begin position="10"/>
        <end position="108"/>
    </location>
</feature>
<evidence type="ECO:0000256" key="2">
    <source>
        <dbReference type="ARBA" id="ARBA00023125"/>
    </source>
</evidence>
<sequence length="236" mass="24737">MSRRDYNQFCGLASALDAVGERWTLLIVRDLMGGPKRYSDLASSLHGIGTSLLAVRIKQLEADGVVVRRVLPPPAASTVYELTSVGWELADALVPLAVWGARHQLDPQRQDGQGFTPEWSLAVLARLLNAGSTVDVDAIYEFHIDGDIAHVTVADKATSVTTGPALGRADAVITTDSGTLASLVAGRISVVDAVGSARLALAGDETALQVLAAAIPPPQAAPGTKLNRLRSSPISE</sequence>
<evidence type="ECO:0000259" key="4">
    <source>
        <dbReference type="PROSITE" id="PS51118"/>
    </source>
</evidence>
<proteinExistence type="predicted"/>
<evidence type="ECO:0000256" key="3">
    <source>
        <dbReference type="ARBA" id="ARBA00023163"/>
    </source>
</evidence>
<dbReference type="Pfam" id="PF01638">
    <property type="entry name" value="HxlR"/>
    <property type="match status" value="1"/>
</dbReference>